<dbReference type="VEuPathDB" id="AmoebaDB:FDP41_005969"/>
<feature type="region of interest" description="Disordered" evidence="1">
    <location>
        <begin position="240"/>
        <end position="270"/>
    </location>
</feature>
<organism evidence="2 3">
    <name type="scientific">Naegleria fowleri</name>
    <name type="common">Brain eating amoeba</name>
    <dbReference type="NCBI Taxonomy" id="5763"/>
    <lineage>
        <taxon>Eukaryota</taxon>
        <taxon>Discoba</taxon>
        <taxon>Heterolobosea</taxon>
        <taxon>Tetramitia</taxon>
        <taxon>Eutetramitia</taxon>
        <taxon>Vahlkampfiidae</taxon>
        <taxon>Naegleria</taxon>
    </lineage>
</organism>
<accession>A0A6A5BK10</accession>
<evidence type="ECO:0000313" key="3">
    <source>
        <dbReference type="Proteomes" id="UP000444721"/>
    </source>
</evidence>
<gene>
    <name evidence="2" type="ORF">FDP41_005969</name>
</gene>
<dbReference type="GeneID" id="68113187"/>
<dbReference type="Proteomes" id="UP000444721">
    <property type="component" value="Unassembled WGS sequence"/>
</dbReference>
<comment type="caution">
    <text evidence="2">The sequence shown here is derived from an EMBL/GenBank/DDBJ whole genome shotgun (WGS) entry which is preliminary data.</text>
</comment>
<feature type="compositionally biased region" description="Polar residues" evidence="1">
    <location>
        <begin position="176"/>
        <end position="193"/>
    </location>
</feature>
<keyword evidence="3" id="KW-1185">Reference proteome</keyword>
<proteinExistence type="predicted"/>
<dbReference type="RefSeq" id="XP_044559929.1">
    <property type="nucleotide sequence ID" value="XM_044709551.1"/>
</dbReference>
<dbReference type="VEuPathDB" id="AmoebaDB:NfTy_043720"/>
<evidence type="ECO:0000313" key="2">
    <source>
        <dbReference type="EMBL" id="KAF0975216.1"/>
    </source>
</evidence>
<reference evidence="2 3" key="1">
    <citation type="journal article" date="2019" name="Sci. Rep.">
        <title>Nanopore sequencing improves the draft genome of the human pathogenic amoeba Naegleria fowleri.</title>
        <authorList>
            <person name="Liechti N."/>
            <person name="Schurch N."/>
            <person name="Bruggmann R."/>
            <person name="Wittwer M."/>
        </authorList>
    </citation>
    <scope>NUCLEOTIDE SEQUENCE [LARGE SCALE GENOMIC DNA]</scope>
    <source>
        <strain evidence="2 3">ATCC 30894</strain>
    </source>
</reference>
<feature type="compositionally biased region" description="Polar residues" evidence="1">
    <location>
        <begin position="202"/>
        <end position="211"/>
    </location>
</feature>
<feature type="compositionally biased region" description="Basic and acidic residues" evidence="1">
    <location>
        <begin position="240"/>
        <end position="265"/>
    </location>
</feature>
<protein>
    <submittedName>
        <fullName evidence="2">Uncharacterized protein</fullName>
    </submittedName>
</protein>
<dbReference type="AlphaFoldDB" id="A0A6A5BK10"/>
<feature type="region of interest" description="Disordered" evidence="1">
    <location>
        <begin position="176"/>
        <end position="211"/>
    </location>
</feature>
<evidence type="ECO:0000256" key="1">
    <source>
        <dbReference type="SAM" id="MobiDB-lite"/>
    </source>
</evidence>
<feature type="compositionally biased region" description="Low complexity" evidence="1">
    <location>
        <begin position="1"/>
        <end position="29"/>
    </location>
</feature>
<dbReference type="EMBL" id="VFQX01000048">
    <property type="protein sequence ID" value="KAF0975216.1"/>
    <property type="molecule type" value="Genomic_DNA"/>
</dbReference>
<feature type="region of interest" description="Disordered" evidence="1">
    <location>
        <begin position="1"/>
        <end position="38"/>
    </location>
</feature>
<sequence>MSSKITLSLPTSKSTSLSPSSSPSLTTTTHQEGSSFKNNNLSLLGRIRQLRKSEQKRKTVGEANTTITIIISSSSTTRTTTMERSFSTTSLHSSSYHPQALSSSFNNSMKEEKDQHVVYQGIKKSKRKAFTPKRDAVKMLSSFSSHQHKRPLLNSKPMMEKLTQFEMPRLDYVTRESLSSSSIEQDQTNSLAQESREHTTHGYVSTNPIMESSLTTTSKISELLQPTLNDEELEKMLEEANRIEDPSTRHSHPERNEKEKKHNDPFVDTQQYSEYEDLEKEISETAHSEHEGYIILSDDDEDHEQEDLEKEMNKIIDSEVSDDDFICMSNFPKTPVTQKFKTTNVTIHENKKSVLVKREGHSDMTLWIPLDLSFQKIKQHICETLRKQPNEYILSIFDDDQFEQRRFITVEDLCEWFQIDKKDDSQKLEFTLRPKRSH</sequence>
<dbReference type="OrthoDB" id="10638308at2759"/>
<name>A0A6A5BK10_NAEFO</name>
<dbReference type="VEuPathDB" id="AmoebaDB:NF0101520"/>